<evidence type="ECO:0000313" key="1">
    <source>
        <dbReference type="EMBL" id="JAH78970.1"/>
    </source>
</evidence>
<reference evidence="1" key="2">
    <citation type="journal article" date="2015" name="Fish Shellfish Immunol.">
        <title>Early steps in the European eel (Anguilla anguilla)-Vibrio vulnificus interaction in the gills: Role of the RtxA13 toxin.</title>
        <authorList>
            <person name="Callol A."/>
            <person name="Pajuelo D."/>
            <person name="Ebbesson L."/>
            <person name="Teles M."/>
            <person name="MacKenzie S."/>
            <person name="Amaro C."/>
        </authorList>
    </citation>
    <scope>NUCLEOTIDE SEQUENCE</scope>
</reference>
<dbReference type="EMBL" id="GBXM01029607">
    <property type="protein sequence ID" value="JAH78970.1"/>
    <property type="molecule type" value="Transcribed_RNA"/>
</dbReference>
<dbReference type="AlphaFoldDB" id="A0A0E9VNJ2"/>
<protein>
    <submittedName>
        <fullName evidence="1">Uncharacterized protein</fullName>
    </submittedName>
</protein>
<name>A0A0E9VNJ2_ANGAN</name>
<sequence length="58" mass="6578">MLQTYCRGQSRHNCPTLALSEGTGELGCVQLNFGNFVTPCFSETMERACYERLHYNSL</sequence>
<proteinExistence type="predicted"/>
<accession>A0A0E9VNJ2</accession>
<organism evidence="1">
    <name type="scientific">Anguilla anguilla</name>
    <name type="common">European freshwater eel</name>
    <name type="synonym">Muraena anguilla</name>
    <dbReference type="NCBI Taxonomy" id="7936"/>
    <lineage>
        <taxon>Eukaryota</taxon>
        <taxon>Metazoa</taxon>
        <taxon>Chordata</taxon>
        <taxon>Craniata</taxon>
        <taxon>Vertebrata</taxon>
        <taxon>Euteleostomi</taxon>
        <taxon>Actinopterygii</taxon>
        <taxon>Neopterygii</taxon>
        <taxon>Teleostei</taxon>
        <taxon>Anguilliformes</taxon>
        <taxon>Anguillidae</taxon>
        <taxon>Anguilla</taxon>
    </lineage>
</organism>
<reference evidence="1" key="1">
    <citation type="submission" date="2014-11" db="EMBL/GenBank/DDBJ databases">
        <authorList>
            <person name="Amaro Gonzalez C."/>
        </authorList>
    </citation>
    <scope>NUCLEOTIDE SEQUENCE</scope>
</reference>